<reference evidence="2" key="1">
    <citation type="submission" date="2020-11" db="EMBL/GenBank/DDBJ databases">
        <title>Chlorella ohadii genome sequencing and assembly.</title>
        <authorList>
            <person name="Murik O."/>
            <person name="Treves H."/>
            <person name="Kedem I."/>
            <person name="Shotland Y."/>
            <person name="Kaplan A."/>
        </authorList>
    </citation>
    <scope>NUCLEOTIDE SEQUENCE</scope>
    <source>
        <strain evidence="2">1</strain>
    </source>
</reference>
<feature type="region of interest" description="Disordered" evidence="1">
    <location>
        <begin position="56"/>
        <end position="84"/>
    </location>
</feature>
<protein>
    <submittedName>
        <fullName evidence="2">Uncharacterized protein</fullName>
    </submittedName>
</protein>
<dbReference type="EMBL" id="JADXDR010000156">
    <property type="protein sequence ID" value="KAI7837345.1"/>
    <property type="molecule type" value="Genomic_DNA"/>
</dbReference>
<evidence type="ECO:0000313" key="3">
    <source>
        <dbReference type="Proteomes" id="UP001205105"/>
    </source>
</evidence>
<feature type="region of interest" description="Disordered" evidence="1">
    <location>
        <begin position="1"/>
        <end position="35"/>
    </location>
</feature>
<evidence type="ECO:0000313" key="2">
    <source>
        <dbReference type="EMBL" id="KAI7837345.1"/>
    </source>
</evidence>
<gene>
    <name evidence="2" type="ORF">COHA_008860</name>
</gene>
<sequence>MGMRKKLPSCSRKRRPDDEAAAEVATPWPSLRQPPLLLGSRSFIEQARHDLLLLDDEDELQGGGRGGQQQRPQRAQGKRRRLSEGALRARMDRHNEMRIRTMSLKALQTRIRRIRNSDKMRSFIRVLNRFGMGDLAAEARAALRRLPYD</sequence>
<accession>A0AAD5DKS6</accession>
<keyword evidence="3" id="KW-1185">Reference proteome</keyword>
<organism evidence="2 3">
    <name type="scientific">Chlorella ohadii</name>
    <dbReference type="NCBI Taxonomy" id="2649997"/>
    <lineage>
        <taxon>Eukaryota</taxon>
        <taxon>Viridiplantae</taxon>
        <taxon>Chlorophyta</taxon>
        <taxon>core chlorophytes</taxon>
        <taxon>Trebouxiophyceae</taxon>
        <taxon>Chlorellales</taxon>
        <taxon>Chlorellaceae</taxon>
        <taxon>Chlorella clade</taxon>
        <taxon>Chlorella</taxon>
    </lineage>
</organism>
<proteinExistence type="predicted"/>
<dbReference type="Proteomes" id="UP001205105">
    <property type="component" value="Unassembled WGS sequence"/>
</dbReference>
<feature type="compositionally biased region" description="Basic residues" evidence="1">
    <location>
        <begin position="1"/>
        <end position="14"/>
    </location>
</feature>
<evidence type="ECO:0000256" key="1">
    <source>
        <dbReference type="SAM" id="MobiDB-lite"/>
    </source>
</evidence>
<comment type="caution">
    <text evidence="2">The sequence shown here is derived from an EMBL/GenBank/DDBJ whole genome shotgun (WGS) entry which is preliminary data.</text>
</comment>
<name>A0AAD5DKS6_9CHLO</name>
<dbReference type="AlphaFoldDB" id="A0AAD5DKS6"/>